<dbReference type="SUPFAM" id="SSF49464">
    <property type="entry name" value="Carboxypeptidase regulatory domain-like"/>
    <property type="match status" value="1"/>
</dbReference>
<name>A0ABV9L2S7_9BACT</name>
<dbReference type="InterPro" id="IPR037066">
    <property type="entry name" value="Plug_dom_sf"/>
</dbReference>
<keyword evidence="9 10" id="KW-0998">Cell outer membrane</keyword>
<evidence type="ECO:0000256" key="1">
    <source>
        <dbReference type="ARBA" id="ARBA00004571"/>
    </source>
</evidence>
<dbReference type="PANTHER" id="PTHR30069:SF29">
    <property type="entry name" value="HEMOGLOBIN AND HEMOGLOBIN-HAPTOGLOBIN-BINDING PROTEIN 1-RELATED"/>
    <property type="match status" value="1"/>
</dbReference>
<evidence type="ECO:0000256" key="6">
    <source>
        <dbReference type="ARBA" id="ARBA00023077"/>
    </source>
</evidence>
<protein>
    <submittedName>
        <fullName evidence="14">TonB-dependent receptor</fullName>
    </submittedName>
</protein>
<dbReference type="InterPro" id="IPR036942">
    <property type="entry name" value="Beta-barrel_TonB_sf"/>
</dbReference>
<proteinExistence type="inferred from homology"/>
<dbReference type="Pfam" id="PF07715">
    <property type="entry name" value="Plug"/>
    <property type="match status" value="1"/>
</dbReference>
<evidence type="ECO:0000259" key="13">
    <source>
        <dbReference type="Pfam" id="PF07715"/>
    </source>
</evidence>
<keyword evidence="4 10" id="KW-0812">Transmembrane</keyword>
<keyword evidence="8 14" id="KW-0675">Receptor</keyword>
<evidence type="ECO:0000256" key="10">
    <source>
        <dbReference type="PROSITE-ProRule" id="PRU01360"/>
    </source>
</evidence>
<evidence type="ECO:0000256" key="11">
    <source>
        <dbReference type="RuleBase" id="RU003357"/>
    </source>
</evidence>
<dbReference type="EMBL" id="JBHSGN010000156">
    <property type="protein sequence ID" value="MFC4676770.1"/>
    <property type="molecule type" value="Genomic_DNA"/>
</dbReference>
<evidence type="ECO:0000256" key="2">
    <source>
        <dbReference type="ARBA" id="ARBA00022448"/>
    </source>
</evidence>
<dbReference type="InterPro" id="IPR012910">
    <property type="entry name" value="Plug_dom"/>
</dbReference>
<dbReference type="InterPro" id="IPR039426">
    <property type="entry name" value="TonB-dep_rcpt-like"/>
</dbReference>
<comment type="subcellular location">
    <subcellularLocation>
        <location evidence="1 10">Cell outer membrane</location>
        <topology evidence="1 10">Multi-pass membrane protein</topology>
    </subcellularLocation>
</comment>
<evidence type="ECO:0000259" key="12">
    <source>
        <dbReference type="Pfam" id="PF00593"/>
    </source>
</evidence>
<dbReference type="RefSeq" id="WP_380001323.1">
    <property type="nucleotide sequence ID" value="NZ_JBHSGN010000156.1"/>
</dbReference>
<evidence type="ECO:0000313" key="14">
    <source>
        <dbReference type="EMBL" id="MFC4676770.1"/>
    </source>
</evidence>
<dbReference type="Gene3D" id="2.60.40.1120">
    <property type="entry name" value="Carboxypeptidase-like, regulatory domain"/>
    <property type="match status" value="1"/>
</dbReference>
<evidence type="ECO:0000256" key="7">
    <source>
        <dbReference type="ARBA" id="ARBA00023136"/>
    </source>
</evidence>
<dbReference type="PROSITE" id="PS52016">
    <property type="entry name" value="TONB_DEPENDENT_REC_3"/>
    <property type="match status" value="1"/>
</dbReference>
<evidence type="ECO:0000256" key="9">
    <source>
        <dbReference type="ARBA" id="ARBA00023237"/>
    </source>
</evidence>
<dbReference type="Gene3D" id="2.40.170.20">
    <property type="entry name" value="TonB-dependent receptor, beta-barrel domain"/>
    <property type="match status" value="1"/>
</dbReference>
<feature type="domain" description="TonB-dependent receptor-like beta-barrel" evidence="12">
    <location>
        <begin position="254"/>
        <end position="776"/>
    </location>
</feature>
<evidence type="ECO:0000256" key="5">
    <source>
        <dbReference type="ARBA" id="ARBA00022729"/>
    </source>
</evidence>
<dbReference type="InterPro" id="IPR000531">
    <property type="entry name" value="Beta-barrel_TonB"/>
</dbReference>
<keyword evidence="5" id="KW-0732">Signal</keyword>
<feature type="domain" description="TonB-dependent receptor plug" evidence="13">
    <location>
        <begin position="136"/>
        <end position="224"/>
    </location>
</feature>
<comment type="caution">
    <text evidence="14">The sequence shown here is derived from an EMBL/GenBank/DDBJ whole genome shotgun (WGS) entry which is preliminary data.</text>
</comment>
<keyword evidence="3 10" id="KW-1134">Transmembrane beta strand</keyword>
<dbReference type="Gene3D" id="2.170.130.10">
    <property type="entry name" value="TonB-dependent receptor, plug domain"/>
    <property type="match status" value="1"/>
</dbReference>
<keyword evidence="15" id="KW-1185">Reference proteome</keyword>
<gene>
    <name evidence="14" type="ORF">ACFO6W_24100</name>
</gene>
<accession>A0ABV9L2S7</accession>
<evidence type="ECO:0000256" key="3">
    <source>
        <dbReference type="ARBA" id="ARBA00022452"/>
    </source>
</evidence>
<keyword evidence="2 10" id="KW-0813">Transport</keyword>
<evidence type="ECO:0000313" key="15">
    <source>
        <dbReference type="Proteomes" id="UP001596023"/>
    </source>
</evidence>
<dbReference type="PANTHER" id="PTHR30069">
    <property type="entry name" value="TONB-DEPENDENT OUTER MEMBRANE RECEPTOR"/>
    <property type="match status" value="1"/>
</dbReference>
<evidence type="ECO:0000256" key="4">
    <source>
        <dbReference type="ARBA" id="ARBA00022692"/>
    </source>
</evidence>
<organism evidence="14 15">
    <name type="scientific">Dysgonomonas termitidis</name>
    <dbReference type="NCBI Taxonomy" id="1516126"/>
    <lineage>
        <taxon>Bacteria</taxon>
        <taxon>Pseudomonadati</taxon>
        <taxon>Bacteroidota</taxon>
        <taxon>Bacteroidia</taxon>
        <taxon>Bacteroidales</taxon>
        <taxon>Dysgonomonadaceae</taxon>
        <taxon>Dysgonomonas</taxon>
    </lineage>
</organism>
<comment type="similarity">
    <text evidence="10 11">Belongs to the TonB-dependent receptor family.</text>
</comment>
<reference evidence="15" key="1">
    <citation type="journal article" date="2019" name="Int. J. Syst. Evol. Microbiol.">
        <title>The Global Catalogue of Microorganisms (GCM) 10K type strain sequencing project: providing services to taxonomists for standard genome sequencing and annotation.</title>
        <authorList>
            <consortium name="The Broad Institute Genomics Platform"/>
            <consortium name="The Broad Institute Genome Sequencing Center for Infectious Disease"/>
            <person name="Wu L."/>
            <person name="Ma J."/>
        </authorList>
    </citation>
    <scope>NUCLEOTIDE SEQUENCE [LARGE SCALE GENOMIC DNA]</scope>
    <source>
        <strain evidence="15">CCUG 66188</strain>
    </source>
</reference>
<evidence type="ECO:0000256" key="8">
    <source>
        <dbReference type="ARBA" id="ARBA00023170"/>
    </source>
</evidence>
<dbReference type="Pfam" id="PF00593">
    <property type="entry name" value="TonB_dep_Rec_b-barrel"/>
    <property type="match status" value="1"/>
</dbReference>
<dbReference type="SUPFAM" id="SSF56935">
    <property type="entry name" value="Porins"/>
    <property type="match status" value="1"/>
</dbReference>
<keyword evidence="7 10" id="KW-0472">Membrane</keyword>
<dbReference type="Proteomes" id="UP001596023">
    <property type="component" value="Unassembled WGS sequence"/>
</dbReference>
<dbReference type="InterPro" id="IPR008969">
    <property type="entry name" value="CarboxyPept-like_regulatory"/>
</dbReference>
<keyword evidence="6 11" id="KW-0798">TonB box</keyword>
<sequence length="803" mass="92415">MKYILICILIISLCPYQSYSQNKKYSISGCVYVDNTVRENIEIIIEELDTRAFTDVKGRYTINNLPSGTYVLYALHQDGYVEIKSVDLKASTDTLDFHIKTSAIELKEVTISASRKIDELRLNPIKAEVIDVTHFHEKATNIQNLLNVSPGVRLRNTGALGASNEVIINGFSGRSIKLMRDGIPLDYLGSSFGITKIPVNSVERMEVYKGVLPTEIGIDALGGAINLVSRKLYDSEIQVSFERGSFNTNIATINGFRRLNRNISVGLYAFGNYSDNDYKVKNLPYYEEETGRNTYIEARLFHNKFKQYFVEGYVNFDNLSWADLLQFRVTSFALHQDMQNDFTTRDRAFGAVYRTEKAIAIPSVTYRKSFMDNKLNTTQFLVYSKIDNLFVDTLKNTYYDWKGEAHSSTSASEIGSVYTSAPGKNGLESDYQNMIYRGLLSYHITPSHILTANVVDNYFINKKDDEVNPLEKKRITYNRLIVGVGYNAGLFDNKLNTIVQMKSLFYQTKGKESVYSSSELVNEDRSISKQGLSFSLAVKYNILNNLLIRASYENTYRLPDQMEIFGDNTFIISNLDLSPEKSNNFNLGLKLHKPAKYNFEINTYFRNTTDLIKLKEINQYQGLFLNLEKVKGYGIELDGYYTFFDKFRLTGNLTYNEFRYNGSLDENANNVHFKDARISNMPFYYGNLGVEYTFNNVLGKNNILRTYWNYSYVHQYYLDYIEKQYEPDGFLGLFGKSKISTDRVIPQQQLHTAGTSFDMKTYKESRLTLGLEVRNIFDKDIYNNFKMQNPGRSFWAKAVYLFK</sequence>